<organism evidence="7 8">
    <name type="scientific">Sulfobacillus acidophilus</name>
    <dbReference type="NCBI Taxonomy" id="53633"/>
    <lineage>
        <taxon>Bacteria</taxon>
        <taxon>Bacillati</taxon>
        <taxon>Bacillota</taxon>
        <taxon>Clostridia</taxon>
        <taxon>Eubacteriales</taxon>
        <taxon>Clostridiales Family XVII. Incertae Sedis</taxon>
        <taxon>Sulfobacillus</taxon>
    </lineage>
</organism>
<dbReference type="InterPro" id="IPR004017">
    <property type="entry name" value="Cys_rich_dom"/>
</dbReference>
<feature type="domain" description="4Fe-4S ferredoxin-type" evidence="6">
    <location>
        <begin position="1"/>
        <end position="28"/>
    </location>
</feature>
<dbReference type="PANTHER" id="PTHR32479:SF19">
    <property type="entry name" value="ANAEROBIC GLYCEROL-3-PHOSPHATE DEHYDROGENASE SUBUNIT C"/>
    <property type="match status" value="1"/>
</dbReference>
<name>A0A2T2WJE9_9FIRM</name>
<dbReference type="PROSITE" id="PS00198">
    <property type="entry name" value="4FE4S_FER_1"/>
    <property type="match status" value="1"/>
</dbReference>
<evidence type="ECO:0000256" key="2">
    <source>
        <dbReference type="ARBA" id="ARBA00022723"/>
    </source>
</evidence>
<keyword evidence="2" id="KW-0479">Metal-binding</keyword>
<comment type="caution">
    <text evidence="7">The sequence shown here is derived from an EMBL/GenBank/DDBJ whole genome shotgun (WGS) entry which is preliminary data.</text>
</comment>
<dbReference type="PROSITE" id="PS51379">
    <property type="entry name" value="4FE4S_FER_2"/>
    <property type="match status" value="2"/>
</dbReference>
<evidence type="ECO:0000259" key="6">
    <source>
        <dbReference type="PROSITE" id="PS51379"/>
    </source>
</evidence>
<proteinExistence type="predicted"/>
<keyword evidence="3" id="KW-0677">Repeat</keyword>
<evidence type="ECO:0000256" key="3">
    <source>
        <dbReference type="ARBA" id="ARBA00022737"/>
    </source>
</evidence>
<dbReference type="PANTHER" id="PTHR32479">
    <property type="entry name" value="GLYCOLATE OXIDASE IRON-SULFUR SUBUNIT"/>
    <property type="match status" value="1"/>
</dbReference>
<gene>
    <name evidence="7" type="ORF">C7B45_07060</name>
</gene>
<dbReference type="EMBL" id="PXYV01000018">
    <property type="protein sequence ID" value="PSR22367.1"/>
    <property type="molecule type" value="Genomic_DNA"/>
</dbReference>
<evidence type="ECO:0000313" key="8">
    <source>
        <dbReference type="Proteomes" id="UP000241848"/>
    </source>
</evidence>
<dbReference type="Gene3D" id="1.10.1060.10">
    <property type="entry name" value="Alpha-helical ferredoxin"/>
    <property type="match status" value="1"/>
</dbReference>
<evidence type="ECO:0000313" key="7">
    <source>
        <dbReference type="EMBL" id="PSR22367.1"/>
    </source>
</evidence>
<evidence type="ECO:0000256" key="5">
    <source>
        <dbReference type="ARBA" id="ARBA00023014"/>
    </source>
</evidence>
<dbReference type="AlphaFoldDB" id="A0A2T2WJE9"/>
<dbReference type="Proteomes" id="UP000241848">
    <property type="component" value="Unassembled WGS sequence"/>
</dbReference>
<dbReference type="Pfam" id="PF13183">
    <property type="entry name" value="Fer4_8"/>
    <property type="match status" value="1"/>
</dbReference>
<evidence type="ECO:0000256" key="1">
    <source>
        <dbReference type="ARBA" id="ARBA00022485"/>
    </source>
</evidence>
<accession>A0A2T2WJE9</accession>
<protein>
    <recommendedName>
        <fullName evidence="6">4Fe-4S ferredoxin-type domain-containing protein</fullName>
    </recommendedName>
</protein>
<keyword evidence="5" id="KW-0411">Iron-sulfur</keyword>
<dbReference type="InterPro" id="IPR017900">
    <property type="entry name" value="4Fe4S_Fe_S_CS"/>
</dbReference>
<reference evidence="7 8" key="1">
    <citation type="journal article" date="2014" name="BMC Genomics">
        <title>Comparison of environmental and isolate Sulfobacillus genomes reveals diverse carbon, sulfur, nitrogen, and hydrogen metabolisms.</title>
        <authorList>
            <person name="Justice N.B."/>
            <person name="Norman A."/>
            <person name="Brown C.T."/>
            <person name="Singh A."/>
            <person name="Thomas B.C."/>
            <person name="Banfield J.F."/>
        </authorList>
    </citation>
    <scope>NUCLEOTIDE SEQUENCE [LARGE SCALE GENOMIC DNA]</scope>
    <source>
        <strain evidence="7">AMDSBA3</strain>
    </source>
</reference>
<evidence type="ECO:0000256" key="4">
    <source>
        <dbReference type="ARBA" id="ARBA00023004"/>
    </source>
</evidence>
<dbReference type="InterPro" id="IPR009051">
    <property type="entry name" value="Helical_ferredxn"/>
</dbReference>
<dbReference type="InterPro" id="IPR017896">
    <property type="entry name" value="4Fe4S_Fe-S-bd"/>
</dbReference>
<dbReference type="GO" id="GO:0046872">
    <property type="term" value="F:metal ion binding"/>
    <property type="evidence" value="ECO:0007669"/>
    <property type="project" value="UniProtKB-KW"/>
</dbReference>
<dbReference type="GO" id="GO:0051539">
    <property type="term" value="F:4 iron, 4 sulfur cluster binding"/>
    <property type="evidence" value="ECO:0007669"/>
    <property type="project" value="UniProtKB-KW"/>
</dbReference>
<dbReference type="SUPFAM" id="SSF46548">
    <property type="entry name" value="alpha-helical ferredoxin"/>
    <property type="match status" value="1"/>
</dbReference>
<keyword evidence="1" id="KW-0004">4Fe-4S</keyword>
<keyword evidence="4" id="KW-0408">Iron</keyword>
<feature type="domain" description="4Fe-4S ferredoxin-type" evidence="6">
    <location>
        <begin position="46"/>
        <end position="75"/>
    </location>
</feature>
<dbReference type="Pfam" id="PF02754">
    <property type="entry name" value="CCG"/>
    <property type="match status" value="2"/>
</dbReference>
<dbReference type="GO" id="GO:0016491">
    <property type="term" value="F:oxidoreductase activity"/>
    <property type="evidence" value="ECO:0007669"/>
    <property type="project" value="UniProtKB-ARBA"/>
</dbReference>
<sequence length="388" mass="42491">MWQAADACLKCTLCVTQCPVVSVNPDFAGPKALGPEWFRRHQAGTLETMAHVDDCTFCQLCEAACPVDVPVAHLIAAHKEGTIRSWRHRLRDEMLARPHRVAVFARFSTVPTLVRSVGAISQKTPLPRRHRESVGGLGPPLAKSQGRVALFRDCYSAGYDPGLLDMAQALLSLWGFEVVQLPRVASCCGAAAYAAGKPALARKTAESCRRELALGPQVSAWVTLNATCDGTLREEWPRYFGLSLDAPVLPFDEVALSASDEFWRRMHLVSASNVPLITHTTCRGKVARGDGHLTKLARRAGFSRVEPSVAACCGAAGSYAFKVEHEDTAQALAKPLALQSKRVKPQGFMTDSGTCAIHIEHVTQVQTRHPAYWLYRQYQRYLQEGSGQ</sequence>